<dbReference type="InterPro" id="IPR023753">
    <property type="entry name" value="FAD/NAD-binding_dom"/>
</dbReference>
<dbReference type="PANTHER" id="PTHR42913">
    <property type="entry name" value="APOPTOSIS-INDUCING FACTOR 1"/>
    <property type="match status" value="1"/>
</dbReference>
<dbReference type="PANTHER" id="PTHR42913:SF3">
    <property type="entry name" value="64 KDA MITOCHONDRIAL NADH DEHYDROGENASE (EUROFUNG)"/>
    <property type="match status" value="1"/>
</dbReference>
<keyword evidence="3" id="KW-0285">Flavoprotein</keyword>
<evidence type="ECO:0000256" key="4">
    <source>
        <dbReference type="ARBA" id="ARBA00022827"/>
    </source>
</evidence>
<evidence type="ECO:0000313" key="8">
    <source>
        <dbReference type="EMBL" id="GMA87162.1"/>
    </source>
</evidence>
<dbReference type="Gene3D" id="3.50.50.100">
    <property type="match status" value="1"/>
</dbReference>
<keyword evidence="5" id="KW-0560">Oxidoreductase</keyword>
<dbReference type="EMBL" id="BSUZ01000001">
    <property type="protein sequence ID" value="GMA87162.1"/>
    <property type="molecule type" value="Genomic_DNA"/>
</dbReference>
<proteinExistence type="inferred from homology"/>
<reference evidence="9" key="1">
    <citation type="journal article" date="2019" name="Int. J. Syst. Evol. Microbiol.">
        <title>The Global Catalogue of Microorganisms (GCM) 10K type strain sequencing project: providing services to taxonomists for standard genome sequencing and annotation.</title>
        <authorList>
            <consortium name="The Broad Institute Genomics Platform"/>
            <consortium name="The Broad Institute Genome Sequencing Center for Infectious Disease"/>
            <person name="Wu L."/>
            <person name="Ma J."/>
        </authorList>
    </citation>
    <scope>NUCLEOTIDE SEQUENCE [LARGE SCALE GENOMIC DNA]</scope>
    <source>
        <strain evidence="9">NBRC 108730</strain>
    </source>
</reference>
<evidence type="ECO:0000259" key="6">
    <source>
        <dbReference type="Pfam" id="PF07992"/>
    </source>
</evidence>
<evidence type="ECO:0000259" key="7">
    <source>
        <dbReference type="Pfam" id="PF22366"/>
    </source>
</evidence>
<sequence length="182" mass="19659">MRLRTTVEEVREDAVVVKRPDGEHETIPCASVIWASGVSANTRIGDWEPPKGKGGRVETNPDLSVVGYPYIFAVGDVGIGHDDPLPHLAQPAIQGGKHAGVQIRRTLAGSPTQKFTYHDKGIMATIGRNDAVVQFPFGATLKGPLAWLSWLALHIVYLIGNRNRFSTLINLAARYLGGRAAA</sequence>
<dbReference type="InterPro" id="IPR036188">
    <property type="entry name" value="FAD/NAD-bd_sf"/>
</dbReference>
<protein>
    <recommendedName>
        <fullName evidence="10">FAD/NAD(P)-binding domain-containing protein</fullName>
    </recommendedName>
</protein>
<comment type="caution">
    <text evidence="8">The sequence shown here is derived from an EMBL/GenBank/DDBJ whole genome shotgun (WGS) entry which is preliminary data.</text>
</comment>
<evidence type="ECO:0000256" key="2">
    <source>
        <dbReference type="ARBA" id="ARBA00005272"/>
    </source>
</evidence>
<gene>
    <name evidence="8" type="ORF">GCM10025868_24120</name>
</gene>
<dbReference type="InterPro" id="IPR054585">
    <property type="entry name" value="NDH2-like_C"/>
</dbReference>
<name>A0ABQ6JG22_9ACTN</name>
<accession>A0ABQ6JG22</accession>
<comment type="similarity">
    <text evidence="2">Belongs to the NADH dehydrogenase family.</text>
</comment>
<comment type="cofactor">
    <cofactor evidence="1">
        <name>FAD</name>
        <dbReference type="ChEBI" id="CHEBI:57692"/>
    </cofactor>
</comment>
<keyword evidence="9" id="KW-1185">Reference proteome</keyword>
<feature type="domain" description="FAD/NAD(P)-binding" evidence="6">
    <location>
        <begin position="2"/>
        <end position="96"/>
    </location>
</feature>
<dbReference type="InterPro" id="IPR051169">
    <property type="entry name" value="NADH-Q_oxidoreductase"/>
</dbReference>
<dbReference type="Proteomes" id="UP001157017">
    <property type="component" value="Unassembled WGS sequence"/>
</dbReference>
<evidence type="ECO:0000256" key="5">
    <source>
        <dbReference type="ARBA" id="ARBA00023002"/>
    </source>
</evidence>
<evidence type="ECO:0000256" key="1">
    <source>
        <dbReference type="ARBA" id="ARBA00001974"/>
    </source>
</evidence>
<keyword evidence="4" id="KW-0274">FAD</keyword>
<feature type="domain" description="External alternative NADH-ubiquinone oxidoreductase-like C-terminal" evidence="7">
    <location>
        <begin position="120"/>
        <end position="179"/>
    </location>
</feature>
<evidence type="ECO:0008006" key="10">
    <source>
        <dbReference type="Google" id="ProtNLM"/>
    </source>
</evidence>
<dbReference type="Pfam" id="PF22366">
    <property type="entry name" value="NDH2_C"/>
    <property type="match status" value="1"/>
</dbReference>
<evidence type="ECO:0000256" key="3">
    <source>
        <dbReference type="ARBA" id="ARBA00022630"/>
    </source>
</evidence>
<organism evidence="8 9">
    <name type="scientific">Angustibacter aerolatus</name>
    <dbReference type="NCBI Taxonomy" id="1162965"/>
    <lineage>
        <taxon>Bacteria</taxon>
        <taxon>Bacillati</taxon>
        <taxon>Actinomycetota</taxon>
        <taxon>Actinomycetes</taxon>
        <taxon>Kineosporiales</taxon>
        <taxon>Kineosporiaceae</taxon>
    </lineage>
</organism>
<dbReference type="SUPFAM" id="SSF51905">
    <property type="entry name" value="FAD/NAD(P)-binding domain"/>
    <property type="match status" value="1"/>
</dbReference>
<evidence type="ECO:0000313" key="9">
    <source>
        <dbReference type="Proteomes" id="UP001157017"/>
    </source>
</evidence>
<dbReference type="Pfam" id="PF07992">
    <property type="entry name" value="Pyr_redox_2"/>
    <property type="match status" value="1"/>
</dbReference>